<sequence>MMKTCPLCNSEMPERYNYCYQCGEYVGDTVALKPVVSPEVEAQQHQQERVIHYGCLTLIVVWIVFGLWFFFNMNR</sequence>
<evidence type="ECO:0000313" key="3">
    <source>
        <dbReference type="Proteomes" id="UP000712673"/>
    </source>
</evidence>
<dbReference type="EMBL" id="VGLS01000007">
    <property type="protein sequence ID" value="MBM3222278.1"/>
    <property type="molecule type" value="Genomic_DNA"/>
</dbReference>
<protein>
    <recommendedName>
        <fullName evidence="4">Zinc ribbon domain-containing protein</fullName>
    </recommendedName>
</protein>
<comment type="caution">
    <text evidence="2">The sequence shown here is derived from an EMBL/GenBank/DDBJ whole genome shotgun (WGS) entry which is preliminary data.</text>
</comment>
<keyword evidence="1" id="KW-0472">Membrane</keyword>
<keyword evidence="1" id="KW-0812">Transmembrane</keyword>
<gene>
    <name evidence="2" type="ORF">FJZ47_00520</name>
</gene>
<dbReference type="AlphaFoldDB" id="A0A937VXB8"/>
<reference evidence="2" key="1">
    <citation type="submission" date="2019-03" db="EMBL/GenBank/DDBJ databases">
        <title>Lake Tanganyika Metagenome-Assembled Genomes (MAGs).</title>
        <authorList>
            <person name="Tran P."/>
        </authorList>
    </citation>
    <scope>NUCLEOTIDE SEQUENCE</scope>
    <source>
        <strain evidence="2">K_DeepCast_65m_m2_066</strain>
    </source>
</reference>
<evidence type="ECO:0000313" key="2">
    <source>
        <dbReference type="EMBL" id="MBM3222278.1"/>
    </source>
</evidence>
<evidence type="ECO:0008006" key="4">
    <source>
        <dbReference type="Google" id="ProtNLM"/>
    </source>
</evidence>
<accession>A0A937VXB8</accession>
<name>A0A937VXB8_UNCTE</name>
<organism evidence="2 3">
    <name type="scientific">Tectimicrobiota bacterium</name>
    <dbReference type="NCBI Taxonomy" id="2528274"/>
    <lineage>
        <taxon>Bacteria</taxon>
        <taxon>Pseudomonadati</taxon>
        <taxon>Nitrospinota/Tectimicrobiota group</taxon>
        <taxon>Candidatus Tectimicrobiota</taxon>
    </lineage>
</organism>
<keyword evidence="1" id="KW-1133">Transmembrane helix</keyword>
<evidence type="ECO:0000256" key="1">
    <source>
        <dbReference type="SAM" id="Phobius"/>
    </source>
</evidence>
<feature type="transmembrane region" description="Helical" evidence="1">
    <location>
        <begin position="50"/>
        <end position="71"/>
    </location>
</feature>
<dbReference type="Proteomes" id="UP000712673">
    <property type="component" value="Unassembled WGS sequence"/>
</dbReference>
<proteinExistence type="predicted"/>